<keyword evidence="4 7" id="KW-0747">Spliceosome</keyword>
<feature type="compositionally biased region" description="Basic and acidic residues" evidence="8">
    <location>
        <begin position="315"/>
        <end position="333"/>
    </location>
</feature>
<dbReference type="Gramene" id="KJB71413">
    <property type="protein sequence ID" value="KJB71413"/>
    <property type="gene ID" value="B456_011G122100"/>
</dbReference>
<evidence type="ECO:0000256" key="4">
    <source>
        <dbReference type="ARBA" id="ARBA00022728"/>
    </source>
</evidence>
<gene>
    <name evidence="9" type="ORF">B456_011G122100</name>
</gene>
<evidence type="ECO:0000256" key="5">
    <source>
        <dbReference type="ARBA" id="ARBA00023187"/>
    </source>
</evidence>
<accession>A0A0D2T6W8</accession>
<dbReference type="AlphaFoldDB" id="A0A0D2T6W8"/>
<keyword evidence="5 7" id="KW-0508">mRNA splicing</keyword>
<comment type="similarity">
    <text evidence="2 7">Belongs to the PRP38 family.</text>
</comment>
<feature type="region of interest" description="Disordered" evidence="8">
    <location>
        <begin position="246"/>
        <end position="345"/>
    </location>
</feature>
<proteinExistence type="inferred from homology"/>
<dbReference type="Proteomes" id="UP000032304">
    <property type="component" value="Chromosome 11"/>
</dbReference>
<feature type="compositionally biased region" description="Basic and acidic residues" evidence="8">
    <location>
        <begin position="246"/>
        <end position="267"/>
    </location>
</feature>
<dbReference type="GO" id="GO:0005681">
    <property type="term" value="C:spliceosomal complex"/>
    <property type="evidence" value="ECO:0007669"/>
    <property type="project" value="UniProtKB-KW"/>
</dbReference>
<sequence length="345" mass="41244">MANRTDPAAKSIRGTNPQNLVEKIVRSKIYQNTYWKEQCFGLTAETLVDKAMELDHIGGTYGGNRKPTPFMCLVMKMLQIQPEKDIVVEFIKNDDYKYVRVLGAFYLRLTGIDSDIYRYLEPLYNDYRKVRRKSPDGNFMLTHVDEVIDELLTRDYSCDIALPRIKKRWTLESLGVLDARKSVLEDDFEEEEEKDEMEQDGLEEEVAHEKDYYRARSPARERERDWRRDSHRHRDRYRLREEKEYGYERERDREREGRERDRRDRERGRRRSRSRSRSRERKRHGRSSMSPRRHEAEDGNAPEESKKKGKKEKKEKKDDGTDHPDPEIAEANRIRASLGLKPLKL</sequence>
<organism evidence="9 10">
    <name type="scientific">Gossypium raimondii</name>
    <name type="common">Peruvian cotton</name>
    <name type="synonym">Gossypium klotzschianum subsp. raimondii</name>
    <dbReference type="NCBI Taxonomy" id="29730"/>
    <lineage>
        <taxon>Eukaryota</taxon>
        <taxon>Viridiplantae</taxon>
        <taxon>Streptophyta</taxon>
        <taxon>Embryophyta</taxon>
        <taxon>Tracheophyta</taxon>
        <taxon>Spermatophyta</taxon>
        <taxon>Magnoliopsida</taxon>
        <taxon>eudicotyledons</taxon>
        <taxon>Gunneridae</taxon>
        <taxon>Pentapetalae</taxon>
        <taxon>rosids</taxon>
        <taxon>malvids</taxon>
        <taxon>Malvales</taxon>
        <taxon>Malvaceae</taxon>
        <taxon>Malvoideae</taxon>
        <taxon>Gossypium</taxon>
    </lineage>
</organism>
<evidence type="ECO:0000313" key="9">
    <source>
        <dbReference type="EMBL" id="KJB71413.1"/>
    </source>
</evidence>
<keyword evidence="3 7" id="KW-0507">mRNA processing</keyword>
<dbReference type="EMBL" id="CM001750">
    <property type="protein sequence ID" value="KJB71413.1"/>
    <property type="molecule type" value="Genomic_DNA"/>
</dbReference>
<dbReference type="Pfam" id="PF03371">
    <property type="entry name" value="PRP38"/>
    <property type="match status" value="1"/>
</dbReference>
<dbReference type="PANTHER" id="PTHR23142">
    <property type="entry name" value="PRE-MRNA-SPLICING FACTOR 38A-RELATED"/>
    <property type="match status" value="1"/>
</dbReference>
<evidence type="ECO:0000256" key="2">
    <source>
        <dbReference type="ARBA" id="ARBA00006164"/>
    </source>
</evidence>
<keyword evidence="10" id="KW-1185">Reference proteome</keyword>
<feature type="compositionally biased region" description="Acidic residues" evidence="8">
    <location>
        <begin position="187"/>
        <end position="204"/>
    </location>
</feature>
<keyword evidence="6 7" id="KW-0539">Nucleus</keyword>
<feature type="compositionally biased region" description="Basic and acidic residues" evidence="8">
    <location>
        <begin position="205"/>
        <end position="228"/>
    </location>
</feature>
<reference evidence="9 10" key="1">
    <citation type="journal article" date="2012" name="Nature">
        <title>Repeated polyploidization of Gossypium genomes and the evolution of spinnable cotton fibres.</title>
        <authorList>
            <person name="Paterson A.H."/>
            <person name="Wendel J.F."/>
            <person name="Gundlach H."/>
            <person name="Guo H."/>
            <person name="Jenkins J."/>
            <person name="Jin D."/>
            <person name="Llewellyn D."/>
            <person name="Showmaker K.C."/>
            <person name="Shu S."/>
            <person name="Udall J."/>
            <person name="Yoo M.J."/>
            <person name="Byers R."/>
            <person name="Chen W."/>
            <person name="Doron-Faigenboim A."/>
            <person name="Duke M.V."/>
            <person name="Gong L."/>
            <person name="Grimwood J."/>
            <person name="Grover C."/>
            <person name="Grupp K."/>
            <person name="Hu G."/>
            <person name="Lee T.H."/>
            <person name="Li J."/>
            <person name="Lin L."/>
            <person name="Liu T."/>
            <person name="Marler B.S."/>
            <person name="Page J.T."/>
            <person name="Roberts A.W."/>
            <person name="Romanel E."/>
            <person name="Sanders W.S."/>
            <person name="Szadkowski E."/>
            <person name="Tan X."/>
            <person name="Tang H."/>
            <person name="Xu C."/>
            <person name="Wang J."/>
            <person name="Wang Z."/>
            <person name="Zhang D."/>
            <person name="Zhang L."/>
            <person name="Ashrafi H."/>
            <person name="Bedon F."/>
            <person name="Bowers J.E."/>
            <person name="Brubaker C.L."/>
            <person name="Chee P.W."/>
            <person name="Das S."/>
            <person name="Gingle A.R."/>
            <person name="Haigler C.H."/>
            <person name="Harker D."/>
            <person name="Hoffmann L.V."/>
            <person name="Hovav R."/>
            <person name="Jones D.C."/>
            <person name="Lemke C."/>
            <person name="Mansoor S."/>
            <person name="ur Rahman M."/>
            <person name="Rainville L.N."/>
            <person name="Rambani A."/>
            <person name="Reddy U.K."/>
            <person name="Rong J.K."/>
            <person name="Saranga Y."/>
            <person name="Scheffler B.E."/>
            <person name="Scheffler J.A."/>
            <person name="Stelly D.M."/>
            <person name="Triplett B.A."/>
            <person name="Van Deynze A."/>
            <person name="Vaslin M.F."/>
            <person name="Waghmare V.N."/>
            <person name="Walford S.A."/>
            <person name="Wright R.J."/>
            <person name="Zaki E.A."/>
            <person name="Zhang T."/>
            <person name="Dennis E.S."/>
            <person name="Mayer K.F."/>
            <person name="Peterson D.G."/>
            <person name="Rokhsar D.S."/>
            <person name="Wang X."/>
            <person name="Schmutz J."/>
        </authorList>
    </citation>
    <scope>NUCLEOTIDE SEQUENCE [LARGE SCALE GENOMIC DNA]</scope>
</reference>
<evidence type="ECO:0000313" key="10">
    <source>
        <dbReference type="Proteomes" id="UP000032304"/>
    </source>
</evidence>
<evidence type="ECO:0000256" key="7">
    <source>
        <dbReference type="RuleBase" id="RU367025"/>
    </source>
</evidence>
<evidence type="ECO:0000256" key="6">
    <source>
        <dbReference type="ARBA" id="ARBA00023242"/>
    </source>
</evidence>
<feature type="compositionally biased region" description="Basic residues" evidence="8">
    <location>
        <begin position="268"/>
        <end position="286"/>
    </location>
</feature>
<evidence type="ECO:0000256" key="3">
    <source>
        <dbReference type="ARBA" id="ARBA00022664"/>
    </source>
</evidence>
<protein>
    <recommendedName>
        <fullName evidence="7">Pre-mRNA-splicing factor 38</fullName>
    </recommendedName>
</protein>
<name>A0A0D2T6W8_GOSRA</name>
<comment type="function">
    <text evidence="7">Required for pre-mRNA splicing.</text>
</comment>
<dbReference type="InterPro" id="IPR005037">
    <property type="entry name" value="PRP38"/>
</dbReference>
<comment type="subcellular location">
    <subcellularLocation>
        <location evidence="1 7">Nucleus</location>
    </subcellularLocation>
</comment>
<evidence type="ECO:0000256" key="8">
    <source>
        <dbReference type="SAM" id="MobiDB-lite"/>
    </source>
</evidence>
<feature type="region of interest" description="Disordered" evidence="8">
    <location>
        <begin position="187"/>
        <end position="228"/>
    </location>
</feature>
<evidence type="ECO:0000256" key="1">
    <source>
        <dbReference type="ARBA" id="ARBA00004123"/>
    </source>
</evidence>
<dbReference type="GO" id="GO:0000398">
    <property type="term" value="P:mRNA splicing, via spliceosome"/>
    <property type="evidence" value="ECO:0007669"/>
    <property type="project" value="UniProtKB-UniRule"/>
</dbReference>